<keyword evidence="5" id="KW-0998">Cell outer membrane</keyword>
<evidence type="ECO:0000256" key="2">
    <source>
        <dbReference type="ARBA" id="ARBA00006275"/>
    </source>
</evidence>
<protein>
    <submittedName>
        <fullName evidence="9">RagB/SusD family nutrient uptake outer membrane protein</fullName>
    </submittedName>
</protein>
<evidence type="ECO:0000313" key="10">
    <source>
        <dbReference type="Proteomes" id="UP000661715"/>
    </source>
</evidence>
<keyword evidence="3 6" id="KW-0732">Signal</keyword>
<dbReference type="EMBL" id="NASZ01000003">
    <property type="protein sequence ID" value="MBD0724234.1"/>
    <property type="molecule type" value="Genomic_DNA"/>
</dbReference>
<organism evidence="9 10">
    <name type="scientific">Flavobacterium pokkalii</name>
    <dbReference type="NCBI Taxonomy" id="1940408"/>
    <lineage>
        <taxon>Bacteria</taxon>
        <taxon>Pseudomonadati</taxon>
        <taxon>Bacteroidota</taxon>
        <taxon>Flavobacteriia</taxon>
        <taxon>Flavobacteriales</taxon>
        <taxon>Flavobacteriaceae</taxon>
        <taxon>Flavobacterium</taxon>
    </lineage>
</organism>
<proteinExistence type="inferred from homology"/>
<gene>
    <name evidence="9" type="ORF">B6A10_03485</name>
</gene>
<evidence type="ECO:0000259" key="7">
    <source>
        <dbReference type="Pfam" id="PF07980"/>
    </source>
</evidence>
<dbReference type="Pfam" id="PF07980">
    <property type="entry name" value="SusD_RagB"/>
    <property type="match status" value="1"/>
</dbReference>
<accession>A0ABR7UQJ9</accession>
<evidence type="ECO:0000313" key="9">
    <source>
        <dbReference type="EMBL" id="MBD0724234.1"/>
    </source>
</evidence>
<dbReference type="CDD" id="cd08977">
    <property type="entry name" value="SusD"/>
    <property type="match status" value="1"/>
</dbReference>
<keyword evidence="10" id="KW-1185">Reference proteome</keyword>
<feature type="domain" description="RagB/SusD" evidence="7">
    <location>
        <begin position="340"/>
        <end position="505"/>
    </location>
</feature>
<name>A0ABR7UQJ9_9FLAO</name>
<evidence type="ECO:0000256" key="4">
    <source>
        <dbReference type="ARBA" id="ARBA00023136"/>
    </source>
</evidence>
<dbReference type="Pfam" id="PF14322">
    <property type="entry name" value="SusD-like_3"/>
    <property type="match status" value="1"/>
</dbReference>
<evidence type="ECO:0000256" key="1">
    <source>
        <dbReference type="ARBA" id="ARBA00004442"/>
    </source>
</evidence>
<feature type="chain" id="PRO_5045989875" evidence="6">
    <location>
        <begin position="23"/>
        <end position="506"/>
    </location>
</feature>
<dbReference type="InterPro" id="IPR011990">
    <property type="entry name" value="TPR-like_helical_dom_sf"/>
</dbReference>
<feature type="signal peptide" evidence="6">
    <location>
        <begin position="1"/>
        <end position="22"/>
    </location>
</feature>
<feature type="domain" description="SusD-like N-terminal" evidence="8">
    <location>
        <begin position="99"/>
        <end position="234"/>
    </location>
</feature>
<dbReference type="SUPFAM" id="SSF48452">
    <property type="entry name" value="TPR-like"/>
    <property type="match status" value="1"/>
</dbReference>
<reference evidence="9 10" key="1">
    <citation type="journal article" date="2020" name="Microbiol. Res.">
        <title>Flavobacterium pokkalii sp. nov., a novel plant growth promoting native rhizobacteria isolated from pokkali rice grown in coastal saline affected agricultural regions of southern India, Kerala.</title>
        <authorList>
            <person name="Menon R.R."/>
            <person name="Kumari S."/>
            <person name="Viver T."/>
            <person name="Rameshkumar N."/>
        </authorList>
    </citation>
    <scope>NUCLEOTIDE SEQUENCE [LARGE SCALE GENOMIC DNA]</scope>
    <source>
        <strain evidence="9 10">L1I52</strain>
    </source>
</reference>
<evidence type="ECO:0000256" key="3">
    <source>
        <dbReference type="ARBA" id="ARBA00022729"/>
    </source>
</evidence>
<dbReference type="PROSITE" id="PS51257">
    <property type="entry name" value="PROKAR_LIPOPROTEIN"/>
    <property type="match status" value="1"/>
</dbReference>
<dbReference type="InterPro" id="IPR012944">
    <property type="entry name" value="SusD_RagB_dom"/>
</dbReference>
<dbReference type="Proteomes" id="UP000661715">
    <property type="component" value="Unassembled WGS sequence"/>
</dbReference>
<keyword evidence="4" id="KW-0472">Membrane</keyword>
<dbReference type="RefSeq" id="WP_055094457.1">
    <property type="nucleotide sequence ID" value="NZ_NASZ01000003.1"/>
</dbReference>
<evidence type="ECO:0000256" key="5">
    <source>
        <dbReference type="ARBA" id="ARBA00023237"/>
    </source>
</evidence>
<evidence type="ECO:0000256" key="6">
    <source>
        <dbReference type="SAM" id="SignalP"/>
    </source>
</evidence>
<dbReference type="Gene3D" id="1.25.40.390">
    <property type="match status" value="1"/>
</dbReference>
<sequence>MRTKIKTIIVLFILFVSASSCDNYLDLRPENGIVRDEFWKTKEDIQAAVIGIYSSMLNSPPDVSDLTLTEYLFMYGELRGDMLLAGPNISEDQRDIMNANIIASNELTSWAAFYRTINYCNTVIDLAPGVRNEDPTLTQTQLNHFLSEALAIRGYLYFTLARTFKDVPLKLKATLTDQDNYQIPVSTQAEVFAQVIKDLKLADEYAVADYGDNASNKGRITTYAINAMLADAYLWTESYQEAYDATKKVTDSGEFALIEASASTWFNSVFAVGNSSESIFEFQYTTSNLPPFYNIFLQRPQFRAGALVMEEVFGIDFDDPVNTKDIRGDRASLVGATGEIYKFTGLNNEERKALQDSDTHWFVYRYADVLLMQAEALARLQGQGQEGKGQEALDIIADLRLKRKALPQTEQNVSAAEAEAIIDYILAERARELAFEGKRWFDVLRIARANNYARLNLLIDLAVKTAPPNQQQSIIAKLRDYNSHYLPINTYELYTNKALEQNPFYK</sequence>
<dbReference type="InterPro" id="IPR033985">
    <property type="entry name" value="SusD-like_N"/>
</dbReference>
<comment type="subcellular location">
    <subcellularLocation>
        <location evidence="1">Cell outer membrane</location>
    </subcellularLocation>
</comment>
<comment type="similarity">
    <text evidence="2">Belongs to the SusD family.</text>
</comment>
<evidence type="ECO:0000259" key="8">
    <source>
        <dbReference type="Pfam" id="PF14322"/>
    </source>
</evidence>
<comment type="caution">
    <text evidence="9">The sequence shown here is derived from an EMBL/GenBank/DDBJ whole genome shotgun (WGS) entry which is preliminary data.</text>
</comment>